<evidence type="ECO:0000256" key="7">
    <source>
        <dbReference type="ARBA" id="ARBA00022741"/>
    </source>
</evidence>
<dbReference type="Gene3D" id="3.40.50.620">
    <property type="entry name" value="HUPs"/>
    <property type="match status" value="1"/>
</dbReference>
<reference evidence="13 14" key="1">
    <citation type="submission" date="2024-05" db="EMBL/GenBank/DDBJ databases">
        <title>Roseateles sp. DJS-2-20 16S ribosomal RNA gene Genome sequencing and assembly.</title>
        <authorList>
            <person name="Woo H."/>
        </authorList>
    </citation>
    <scope>NUCLEOTIDE SEQUENCE [LARGE SCALE GENOMIC DNA]</scope>
    <source>
        <strain evidence="13 14">DJS-2-20</strain>
    </source>
</reference>
<dbReference type="NCBIfam" id="TIGR00125">
    <property type="entry name" value="cyt_tran_rel"/>
    <property type="match status" value="1"/>
</dbReference>
<evidence type="ECO:0000256" key="1">
    <source>
        <dbReference type="ARBA" id="ARBA00002324"/>
    </source>
</evidence>
<dbReference type="Proteomes" id="UP001495147">
    <property type="component" value="Unassembled WGS sequence"/>
</dbReference>
<comment type="similarity">
    <text evidence="3 11">Belongs to the NadD family.</text>
</comment>
<evidence type="ECO:0000256" key="2">
    <source>
        <dbReference type="ARBA" id="ARBA00005019"/>
    </source>
</evidence>
<keyword evidence="4 11" id="KW-0662">Pyridine nucleotide biosynthesis</keyword>
<evidence type="ECO:0000256" key="6">
    <source>
        <dbReference type="ARBA" id="ARBA00022695"/>
    </source>
</evidence>
<gene>
    <name evidence="11 13" type="primary">nadD</name>
    <name evidence="13" type="ORF">ABDJ85_06970</name>
</gene>
<dbReference type="NCBIfam" id="NF000840">
    <property type="entry name" value="PRK00071.1-3"/>
    <property type="match status" value="1"/>
</dbReference>
<dbReference type="PANTHER" id="PTHR39321:SF3">
    <property type="entry name" value="PHOSPHOPANTETHEINE ADENYLYLTRANSFERASE"/>
    <property type="match status" value="1"/>
</dbReference>
<comment type="catalytic activity">
    <reaction evidence="10 11">
        <text>nicotinate beta-D-ribonucleotide + ATP + H(+) = deamido-NAD(+) + diphosphate</text>
        <dbReference type="Rhea" id="RHEA:22860"/>
        <dbReference type="ChEBI" id="CHEBI:15378"/>
        <dbReference type="ChEBI" id="CHEBI:30616"/>
        <dbReference type="ChEBI" id="CHEBI:33019"/>
        <dbReference type="ChEBI" id="CHEBI:57502"/>
        <dbReference type="ChEBI" id="CHEBI:58437"/>
        <dbReference type="EC" id="2.7.7.18"/>
    </reaction>
</comment>
<dbReference type="InterPro" id="IPR014729">
    <property type="entry name" value="Rossmann-like_a/b/a_fold"/>
</dbReference>
<keyword evidence="6 11" id="KW-0548">Nucleotidyltransferase</keyword>
<dbReference type="HAMAP" id="MF_00244">
    <property type="entry name" value="NaMN_adenylyltr"/>
    <property type="match status" value="1"/>
</dbReference>
<dbReference type="RefSeq" id="WP_347704051.1">
    <property type="nucleotide sequence ID" value="NZ_JBDPZD010000002.1"/>
</dbReference>
<evidence type="ECO:0000256" key="10">
    <source>
        <dbReference type="ARBA" id="ARBA00048721"/>
    </source>
</evidence>
<evidence type="ECO:0000256" key="5">
    <source>
        <dbReference type="ARBA" id="ARBA00022679"/>
    </source>
</evidence>
<evidence type="ECO:0000313" key="13">
    <source>
        <dbReference type="EMBL" id="MEO3691208.1"/>
    </source>
</evidence>
<evidence type="ECO:0000256" key="9">
    <source>
        <dbReference type="ARBA" id="ARBA00023027"/>
    </source>
</evidence>
<dbReference type="GO" id="GO:0004515">
    <property type="term" value="F:nicotinate-nucleotide adenylyltransferase activity"/>
    <property type="evidence" value="ECO:0007669"/>
    <property type="project" value="UniProtKB-EC"/>
</dbReference>
<dbReference type="CDD" id="cd02165">
    <property type="entry name" value="NMNAT"/>
    <property type="match status" value="1"/>
</dbReference>
<dbReference type="InterPro" id="IPR004821">
    <property type="entry name" value="Cyt_trans-like"/>
</dbReference>
<dbReference type="EMBL" id="JBDPZD010000002">
    <property type="protein sequence ID" value="MEO3691208.1"/>
    <property type="molecule type" value="Genomic_DNA"/>
</dbReference>
<sequence length="194" mass="21707">MKLALFGGSFDPPHLGHLAFARLALQQLQPDRLLWLPAGRPWQKADRQMAEPEHRVAMIKLLTAAEPRFAVDERELHRVGPSFTVDTLREFHREQPGAEIDFLIGQDQYLNLHTWYQAEEVLRLARLVVVPRAGQAVRGSVALPPHEVQVLNLADHPVSSTAVRHALARGDDISPLVGLEVAGYIAQHHLYAPL</sequence>
<dbReference type="PANTHER" id="PTHR39321">
    <property type="entry name" value="NICOTINATE-NUCLEOTIDE ADENYLYLTRANSFERASE-RELATED"/>
    <property type="match status" value="1"/>
</dbReference>
<dbReference type="InterPro" id="IPR005248">
    <property type="entry name" value="NadD/NMNAT"/>
</dbReference>
<name>A0ABV0G0F9_9BURK</name>
<comment type="function">
    <text evidence="1 11">Catalyzes the reversible adenylation of nicotinate mononucleotide (NaMN) to nicotinic acid adenine dinucleotide (NaAD).</text>
</comment>
<dbReference type="EC" id="2.7.7.18" evidence="11"/>
<feature type="domain" description="Cytidyltransferase-like" evidence="12">
    <location>
        <begin position="5"/>
        <end position="165"/>
    </location>
</feature>
<evidence type="ECO:0000313" key="14">
    <source>
        <dbReference type="Proteomes" id="UP001495147"/>
    </source>
</evidence>
<evidence type="ECO:0000256" key="11">
    <source>
        <dbReference type="HAMAP-Rule" id="MF_00244"/>
    </source>
</evidence>
<comment type="pathway">
    <text evidence="2 11">Cofactor biosynthesis; NAD(+) biosynthesis; deamido-NAD(+) from nicotinate D-ribonucleotide: step 1/1.</text>
</comment>
<evidence type="ECO:0000256" key="8">
    <source>
        <dbReference type="ARBA" id="ARBA00022840"/>
    </source>
</evidence>
<keyword evidence="14" id="KW-1185">Reference proteome</keyword>
<evidence type="ECO:0000256" key="4">
    <source>
        <dbReference type="ARBA" id="ARBA00022642"/>
    </source>
</evidence>
<keyword evidence="7 11" id="KW-0547">Nucleotide-binding</keyword>
<keyword evidence="5 11" id="KW-0808">Transferase</keyword>
<dbReference type="Pfam" id="PF01467">
    <property type="entry name" value="CTP_transf_like"/>
    <property type="match status" value="1"/>
</dbReference>
<protein>
    <recommendedName>
        <fullName evidence="11">Probable nicotinate-nucleotide adenylyltransferase</fullName>
        <ecNumber evidence="11">2.7.7.18</ecNumber>
    </recommendedName>
    <alternativeName>
        <fullName evidence="11">Deamido-NAD(+) diphosphorylase</fullName>
    </alternativeName>
    <alternativeName>
        <fullName evidence="11">Deamido-NAD(+) pyrophosphorylase</fullName>
    </alternativeName>
    <alternativeName>
        <fullName evidence="11">Nicotinate mononucleotide adenylyltransferase</fullName>
        <shortName evidence="11">NaMN adenylyltransferase</shortName>
    </alternativeName>
</protein>
<evidence type="ECO:0000259" key="12">
    <source>
        <dbReference type="Pfam" id="PF01467"/>
    </source>
</evidence>
<dbReference type="NCBIfam" id="TIGR00482">
    <property type="entry name" value="nicotinate (nicotinamide) nucleotide adenylyltransferase"/>
    <property type="match status" value="1"/>
</dbReference>
<evidence type="ECO:0000256" key="3">
    <source>
        <dbReference type="ARBA" id="ARBA00009014"/>
    </source>
</evidence>
<accession>A0ABV0G0F9</accession>
<keyword evidence="9 11" id="KW-0520">NAD</keyword>
<comment type="caution">
    <text evidence="13">The sequence shown here is derived from an EMBL/GenBank/DDBJ whole genome shotgun (WGS) entry which is preliminary data.</text>
</comment>
<proteinExistence type="inferred from homology"/>
<keyword evidence="8 11" id="KW-0067">ATP-binding</keyword>
<dbReference type="SUPFAM" id="SSF52374">
    <property type="entry name" value="Nucleotidylyl transferase"/>
    <property type="match status" value="1"/>
</dbReference>
<organism evidence="13 14">
    <name type="scientific">Roseateles paludis</name>
    <dbReference type="NCBI Taxonomy" id="3145238"/>
    <lineage>
        <taxon>Bacteria</taxon>
        <taxon>Pseudomonadati</taxon>
        <taxon>Pseudomonadota</taxon>
        <taxon>Betaproteobacteria</taxon>
        <taxon>Burkholderiales</taxon>
        <taxon>Sphaerotilaceae</taxon>
        <taxon>Roseateles</taxon>
    </lineage>
</organism>